<dbReference type="eggNOG" id="ENOG50349MP">
    <property type="taxonomic scope" value="Bacteria"/>
</dbReference>
<protein>
    <recommendedName>
        <fullName evidence="3">N-acetyltransferase domain-containing protein</fullName>
    </recommendedName>
</protein>
<dbReference type="OrthoDB" id="1493107at2"/>
<keyword evidence="2" id="KW-1185">Reference proteome</keyword>
<dbReference type="STRING" id="1476583.DEIPH_ctg033orf0102"/>
<dbReference type="RefSeq" id="WP_034357961.1">
    <property type="nucleotide sequence ID" value="NZ_JHAC01000033.1"/>
</dbReference>
<dbReference type="SUPFAM" id="SSF55729">
    <property type="entry name" value="Acyl-CoA N-acyltransferases (Nat)"/>
    <property type="match status" value="1"/>
</dbReference>
<gene>
    <name evidence="1" type="ORF">DEIPH_ctg033orf0102</name>
</gene>
<reference evidence="1 2" key="1">
    <citation type="submission" date="2014-03" db="EMBL/GenBank/DDBJ databases">
        <title>Draft genome sequence of Deinococcus phoenicis 1P10ME.</title>
        <authorList>
            <person name="Stepanov V.G."/>
            <person name="Vaishampayan P."/>
            <person name="Venkateswaran K."/>
            <person name="Fox G.E."/>
        </authorList>
    </citation>
    <scope>NUCLEOTIDE SEQUENCE [LARGE SCALE GENOMIC DNA]</scope>
    <source>
        <strain evidence="1 2">1P10ME</strain>
    </source>
</reference>
<dbReference type="PATRIC" id="fig|1476583.3.peg.2253"/>
<dbReference type="AlphaFoldDB" id="A0A016QNF7"/>
<accession>A0A016QNF7</accession>
<evidence type="ECO:0008006" key="3">
    <source>
        <dbReference type="Google" id="ProtNLM"/>
    </source>
</evidence>
<name>A0A016QNF7_9DEIO</name>
<comment type="caution">
    <text evidence="1">The sequence shown here is derived from an EMBL/GenBank/DDBJ whole genome shotgun (WGS) entry which is preliminary data.</text>
</comment>
<dbReference type="EMBL" id="JHAC01000033">
    <property type="protein sequence ID" value="EYB67680.1"/>
    <property type="molecule type" value="Genomic_DNA"/>
</dbReference>
<evidence type="ECO:0000313" key="1">
    <source>
        <dbReference type="EMBL" id="EYB67680.1"/>
    </source>
</evidence>
<organism evidence="1 2">
    <name type="scientific">Deinococcus phoenicis</name>
    <dbReference type="NCBI Taxonomy" id="1476583"/>
    <lineage>
        <taxon>Bacteria</taxon>
        <taxon>Thermotogati</taxon>
        <taxon>Deinococcota</taxon>
        <taxon>Deinococci</taxon>
        <taxon>Deinococcales</taxon>
        <taxon>Deinococcaceae</taxon>
        <taxon>Deinococcus</taxon>
    </lineage>
</organism>
<sequence>MRVRAATLADVPAVLEIKAALPLRAGSSGGFLLGSSLTEYARLVAAGRVRVLDSPAGVQGFSVTLDDAWLRAAGVLDTLAGARLDVDAGALLSGQRLALVDQLAVRPGARAHAGGLALATLELALRGHDLIGAATVLRPVPNRAMLPFLGAAGFVPVGTLAETYQGVAITSELHLLTVGAYQAARARPPLSRYLARAAGAGDVPSGPAAPAVLS</sequence>
<dbReference type="InterPro" id="IPR016181">
    <property type="entry name" value="Acyl_CoA_acyltransferase"/>
</dbReference>
<dbReference type="Proteomes" id="UP000020492">
    <property type="component" value="Unassembled WGS sequence"/>
</dbReference>
<proteinExistence type="predicted"/>
<evidence type="ECO:0000313" key="2">
    <source>
        <dbReference type="Proteomes" id="UP000020492"/>
    </source>
</evidence>